<dbReference type="Proteomes" id="UP000294564">
    <property type="component" value="Unassembled WGS sequence"/>
</dbReference>
<evidence type="ECO:0000256" key="1">
    <source>
        <dbReference type="SAM" id="SignalP"/>
    </source>
</evidence>
<evidence type="ECO:0000313" key="3">
    <source>
        <dbReference type="Proteomes" id="UP000294564"/>
    </source>
</evidence>
<protein>
    <recommendedName>
        <fullName evidence="4">Calx-beta domain-containing protein</fullName>
    </recommendedName>
</protein>
<dbReference type="AlphaFoldDB" id="A0A4R2NS33"/>
<evidence type="ECO:0008006" key="4">
    <source>
        <dbReference type="Google" id="ProtNLM"/>
    </source>
</evidence>
<evidence type="ECO:0000313" key="2">
    <source>
        <dbReference type="EMBL" id="TCP24218.1"/>
    </source>
</evidence>
<gene>
    <name evidence="2" type="ORF">EV195_10615</name>
</gene>
<keyword evidence="1" id="KW-0732">Signal</keyword>
<name>A0A4R2NS33_9FLAO</name>
<sequence>MKATRFLFGMIFSMLLFMNCSKDNNGLDNNCDGNCELVNYNSMEEFFEINGVQYQSFSVSADAGGEITGEKGTKITFQPNSFQDPSGNIVTGNIDIKIKELFTVSDMILSNKPTNAVNNSGENTFLLSEGETEIIAEQNGITLTSAPGKPIEISVPSTGGEDPNMRAFIGTVGADDNIVWNQFFNTEVRFQSAPDSYIYDVFELGWTNCDKFYSYPGTKTTNYVDLTSSPNQSEARIFLIFKENNLPAVVSFTQTYANGLQSYVNSLPLGLEVTYVGLTIKDNQQYMATKTVTIGTDAYVNLNFNAVSTDDILDALTLLN</sequence>
<dbReference type="OrthoDB" id="1488726at2"/>
<dbReference type="RefSeq" id="WP_132794899.1">
    <property type="nucleotide sequence ID" value="NZ_SLXM01000006.1"/>
</dbReference>
<comment type="caution">
    <text evidence="2">The sequence shown here is derived from an EMBL/GenBank/DDBJ whole genome shotgun (WGS) entry which is preliminary data.</text>
</comment>
<dbReference type="EMBL" id="SLXM01000006">
    <property type="protein sequence ID" value="TCP24218.1"/>
    <property type="molecule type" value="Genomic_DNA"/>
</dbReference>
<feature type="chain" id="PRO_5020617789" description="Calx-beta domain-containing protein" evidence="1">
    <location>
        <begin position="23"/>
        <end position="320"/>
    </location>
</feature>
<accession>A0A4R2NS33</accession>
<reference evidence="2 3" key="1">
    <citation type="submission" date="2019-03" db="EMBL/GenBank/DDBJ databases">
        <title>Genomic Encyclopedia of Type Strains, Phase IV (KMG-IV): sequencing the most valuable type-strain genomes for metagenomic binning, comparative biology and taxonomic classification.</title>
        <authorList>
            <person name="Goeker M."/>
        </authorList>
    </citation>
    <scope>NUCLEOTIDE SEQUENCE [LARGE SCALE GENOMIC DNA]</scope>
    <source>
        <strain evidence="2 3">DSM 14836</strain>
    </source>
</reference>
<feature type="signal peptide" evidence="1">
    <location>
        <begin position="1"/>
        <end position="22"/>
    </location>
</feature>
<keyword evidence="3" id="KW-1185">Reference proteome</keyword>
<organism evidence="2 3">
    <name type="scientific">Tenacibaculum skagerrakense</name>
    <dbReference type="NCBI Taxonomy" id="186571"/>
    <lineage>
        <taxon>Bacteria</taxon>
        <taxon>Pseudomonadati</taxon>
        <taxon>Bacteroidota</taxon>
        <taxon>Flavobacteriia</taxon>
        <taxon>Flavobacteriales</taxon>
        <taxon>Flavobacteriaceae</taxon>
        <taxon>Tenacibaculum</taxon>
    </lineage>
</organism>
<proteinExistence type="predicted"/>